<dbReference type="Proteomes" id="UP001330434">
    <property type="component" value="Chromosome"/>
</dbReference>
<dbReference type="NCBIfam" id="TIGR00974">
    <property type="entry name" value="3a0107s02c"/>
    <property type="match status" value="1"/>
</dbReference>
<name>A0ABZ2C5X2_9PROT</name>
<dbReference type="Gene3D" id="1.10.3720.10">
    <property type="entry name" value="MetI-like"/>
    <property type="match status" value="1"/>
</dbReference>
<dbReference type="EMBL" id="CP133270">
    <property type="protein sequence ID" value="WVX67021.1"/>
    <property type="molecule type" value="Genomic_DNA"/>
</dbReference>
<evidence type="ECO:0000256" key="7">
    <source>
        <dbReference type="ARBA" id="ARBA00022989"/>
    </source>
</evidence>
<feature type="transmembrane region" description="Helical" evidence="9">
    <location>
        <begin position="253"/>
        <end position="276"/>
    </location>
</feature>
<dbReference type="PANTHER" id="PTHR43470">
    <property type="entry name" value="PHOSPHATE TRANSPORT SYSTEM PERMEASE PROTEIN PSTA-RELATED"/>
    <property type="match status" value="1"/>
</dbReference>
<feature type="transmembrane region" description="Helical" evidence="9">
    <location>
        <begin position="226"/>
        <end position="247"/>
    </location>
</feature>
<evidence type="ECO:0000256" key="5">
    <source>
        <dbReference type="ARBA" id="ARBA00022475"/>
    </source>
</evidence>
<dbReference type="InterPro" id="IPR000515">
    <property type="entry name" value="MetI-like"/>
</dbReference>
<dbReference type="CDD" id="cd06261">
    <property type="entry name" value="TM_PBP2"/>
    <property type="match status" value="1"/>
</dbReference>
<evidence type="ECO:0000256" key="4">
    <source>
        <dbReference type="ARBA" id="ARBA00022448"/>
    </source>
</evidence>
<keyword evidence="7 9" id="KW-1133">Transmembrane helix</keyword>
<sequence>MVKAKSKSRFQMRHFYEKGFQALGLLSIGMALLFLIFFLVSIVKDGYTAYIRHEIALPLYFDGDGFETEIAKALRSELGSSTPDLSSHEILGFLSHNAPQEIKNEIVRDPLVHGKTRYLWLRASDEVDLYLKGKTSRLNEPQIKVLEILKEKENVRSVFNWQFIFGRDSREPELAGIGGAFLGSLFVILITLLTSFPLGVGSAIYLEEFAPKNRLLHWIEININNLAAIPSIIFGLLGLVLFINIFHLPRPSALVGGLTLGLMTMPIIIVSTRTALQTVPQNIRDAALGLGASHVQAVFHHVVPLALPGILTGTILGIARALGETAPLLMVGMVAFIAEPPHSIWDPATTLPVQIFAWARSAEPGFVENTSGAIMALLLLLGILNGGAIILRKRFEHHW</sequence>
<dbReference type="PROSITE" id="PS50928">
    <property type="entry name" value="ABC_TM1"/>
    <property type="match status" value="1"/>
</dbReference>
<evidence type="ECO:0000256" key="1">
    <source>
        <dbReference type="ARBA" id="ARBA00004651"/>
    </source>
</evidence>
<evidence type="ECO:0000313" key="11">
    <source>
        <dbReference type="EMBL" id="WVX67021.1"/>
    </source>
</evidence>
<dbReference type="RefSeq" id="WP_331255823.1">
    <property type="nucleotide sequence ID" value="NZ_CP133270.1"/>
</dbReference>
<evidence type="ECO:0000256" key="2">
    <source>
        <dbReference type="ARBA" id="ARBA00007069"/>
    </source>
</evidence>
<feature type="transmembrane region" description="Helical" evidence="9">
    <location>
        <begin position="373"/>
        <end position="391"/>
    </location>
</feature>
<feature type="domain" description="ABC transmembrane type-1" evidence="10">
    <location>
        <begin position="181"/>
        <end position="385"/>
    </location>
</feature>
<dbReference type="PANTHER" id="PTHR43470:SF5">
    <property type="entry name" value="PHOSPHATE TRANSPORT SYSTEM PERMEASE PROTEIN PSTA"/>
    <property type="match status" value="1"/>
</dbReference>
<evidence type="ECO:0000256" key="6">
    <source>
        <dbReference type="ARBA" id="ARBA00022692"/>
    </source>
</evidence>
<keyword evidence="12" id="KW-1185">Reference proteome</keyword>
<accession>A0ABZ2C5X2</accession>
<comment type="subcellular location">
    <subcellularLocation>
        <location evidence="9">Cell inner membrane</location>
        <topology evidence="9">Multi-pass membrane protein</topology>
    </subcellularLocation>
    <subcellularLocation>
        <location evidence="1">Cell membrane</location>
        <topology evidence="1">Multi-pass membrane protein</topology>
    </subcellularLocation>
</comment>
<comment type="similarity">
    <text evidence="2 9">Belongs to the binding-protein-dependent transport system permease family. CysTW subfamily.</text>
</comment>
<evidence type="ECO:0000256" key="3">
    <source>
        <dbReference type="ARBA" id="ARBA00016864"/>
    </source>
</evidence>
<dbReference type="Pfam" id="PF11812">
    <property type="entry name" value="DUF3333"/>
    <property type="match status" value="1"/>
</dbReference>
<evidence type="ECO:0000256" key="8">
    <source>
        <dbReference type="ARBA" id="ARBA00023136"/>
    </source>
</evidence>
<protein>
    <recommendedName>
        <fullName evidence="3 9">Phosphate transport system permease protein PstA</fullName>
    </recommendedName>
</protein>
<evidence type="ECO:0000256" key="9">
    <source>
        <dbReference type="RuleBase" id="RU363043"/>
    </source>
</evidence>
<dbReference type="InterPro" id="IPR024573">
    <property type="entry name" value="DUF3333"/>
</dbReference>
<dbReference type="InterPro" id="IPR035906">
    <property type="entry name" value="MetI-like_sf"/>
</dbReference>
<dbReference type="InterPro" id="IPR005672">
    <property type="entry name" value="Phosphate_PstA"/>
</dbReference>
<keyword evidence="8 9" id="KW-0472">Membrane</keyword>
<keyword evidence="5 9" id="KW-1003">Cell membrane</keyword>
<organism evidence="11 12">
    <name type="scientific">Candidatus Bealeia paramacronuclearis</name>
    <dbReference type="NCBI Taxonomy" id="1921001"/>
    <lineage>
        <taxon>Bacteria</taxon>
        <taxon>Pseudomonadati</taxon>
        <taxon>Pseudomonadota</taxon>
        <taxon>Alphaproteobacteria</taxon>
        <taxon>Holosporales</taxon>
        <taxon>Holosporaceae</taxon>
        <taxon>Candidatus Bealeia</taxon>
    </lineage>
</organism>
<dbReference type="SUPFAM" id="SSF161098">
    <property type="entry name" value="MetI-like"/>
    <property type="match status" value="1"/>
</dbReference>
<feature type="transmembrane region" description="Helical" evidence="9">
    <location>
        <begin position="297"/>
        <end position="319"/>
    </location>
</feature>
<gene>
    <name evidence="11" type="ORF">Bealeia1_01217</name>
</gene>
<dbReference type="Pfam" id="PF00528">
    <property type="entry name" value="BPD_transp_1"/>
    <property type="match status" value="1"/>
</dbReference>
<keyword evidence="4" id="KW-0813">Transport</keyword>
<evidence type="ECO:0000313" key="12">
    <source>
        <dbReference type="Proteomes" id="UP001330434"/>
    </source>
</evidence>
<evidence type="ECO:0000259" key="10">
    <source>
        <dbReference type="PROSITE" id="PS50928"/>
    </source>
</evidence>
<feature type="transmembrane region" description="Helical" evidence="9">
    <location>
        <begin position="20"/>
        <end position="43"/>
    </location>
</feature>
<keyword evidence="6 9" id="KW-0812">Transmembrane</keyword>
<proteinExistence type="inferred from homology"/>
<reference evidence="11 12" key="1">
    <citation type="journal article" date="2024" name="Environ. Microbiol.">
        <title>Novel evolutionary insights on the interactions of the Holosporales (Alphaproteobacteria) with eukaryotic hosts from comparative genomics.</title>
        <authorList>
            <person name="Giovannini M."/>
            <person name="Petroni G."/>
            <person name="Castelli M."/>
        </authorList>
    </citation>
    <scope>NUCLEOTIDE SEQUENCE [LARGE SCALE GENOMIC DNA]</scope>
    <source>
        <strain evidence="11 12">US_Bl 15I1</strain>
    </source>
</reference>
<feature type="transmembrane region" description="Helical" evidence="9">
    <location>
        <begin position="180"/>
        <end position="206"/>
    </location>
</feature>